<gene>
    <name evidence="2" type="ORF">Prum_039590</name>
</gene>
<dbReference type="NCBIfam" id="TIGR01764">
    <property type="entry name" value="excise"/>
    <property type="match status" value="1"/>
</dbReference>
<dbReference type="RefSeq" id="WP_173083863.1">
    <property type="nucleotide sequence ID" value="NZ_BAABJB010000024.1"/>
</dbReference>
<comment type="caution">
    <text evidence="2">The sequence shown here is derived from an EMBL/GenBank/DDBJ whole genome shotgun (WGS) entry which is preliminary data.</text>
</comment>
<evidence type="ECO:0000313" key="2">
    <source>
        <dbReference type="EMBL" id="GFJ90317.1"/>
    </source>
</evidence>
<reference evidence="2 3" key="1">
    <citation type="submission" date="2020-03" db="EMBL/GenBank/DDBJ databases">
        <title>Whole genome shotgun sequence of Phytohabitans rumicis NBRC 108638.</title>
        <authorList>
            <person name="Komaki H."/>
            <person name="Tamura T."/>
        </authorList>
    </citation>
    <scope>NUCLEOTIDE SEQUENCE [LARGE SCALE GENOMIC DNA]</scope>
    <source>
        <strain evidence="2 3">NBRC 108638</strain>
    </source>
</reference>
<reference evidence="2 3" key="2">
    <citation type="submission" date="2020-03" db="EMBL/GenBank/DDBJ databases">
        <authorList>
            <person name="Ichikawa N."/>
            <person name="Kimura A."/>
            <person name="Kitahashi Y."/>
            <person name="Uohara A."/>
        </authorList>
    </citation>
    <scope>NUCLEOTIDE SEQUENCE [LARGE SCALE GENOMIC DNA]</scope>
    <source>
        <strain evidence="2 3">NBRC 108638</strain>
    </source>
</reference>
<dbReference type="Proteomes" id="UP000482960">
    <property type="component" value="Unassembled WGS sequence"/>
</dbReference>
<keyword evidence="3" id="KW-1185">Reference proteome</keyword>
<evidence type="ECO:0000259" key="1">
    <source>
        <dbReference type="Pfam" id="PF12728"/>
    </source>
</evidence>
<organism evidence="2 3">
    <name type="scientific">Phytohabitans rumicis</name>
    <dbReference type="NCBI Taxonomy" id="1076125"/>
    <lineage>
        <taxon>Bacteria</taxon>
        <taxon>Bacillati</taxon>
        <taxon>Actinomycetota</taxon>
        <taxon>Actinomycetes</taxon>
        <taxon>Micromonosporales</taxon>
        <taxon>Micromonosporaceae</taxon>
    </lineage>
</organism>
<dbReference type="InterPro" id="IPR041657">
    <property type="entry name" value="HTH_17"/>
</dbReference>
<evidence type="ECO:0000313" key="3">
    <source>
        <dbReference type="Proteomes" id="UP000482960"/>
    </source>
</evidence>
<dbReference type="Pfam" id="PF12728">
    <property type="entry name" value="HTH_17"/>
    <property type="match status" value="1"/>
</dbReference>
<dbReference type="EMBL" id="BLPG01000001">
    <property type="protein sequence ID" value="GFJ90317.1"/>
    <property type="molecule type" value="Genomic_DNA"/>
</dbReference>
<protein>
    <submittedName>
        <fullName evidence="2">Transcriptional regulator</fullName>
    </submittedName>
</protein>
<accession>A0A6V8L8J0</accession>
<dbReference type="InterPro" id="IPR010093">
    <property type="entry name" value="SinI_DNA-bd"/>
</dbReference>
<proteinExistence type="predicted"/>
<feature type="domain" description="Helix-turn-helix" evidence="1">
    <location>
        <begin position="8"/>
        <end position="55"/>
    </location>
</feature>
<dbReference type="AlphaFoldDB" id="A0A6V8L8J0"/>
<name>A0A6V8L8J0_9ACTN</name>
<dbReference type="GO" id="GO:0003677">
    <property type="term" value="F:DNA binding"/>
    <property type="evidence" value="ECO:0007669"/>
    <property type="project" value="InterPro"/>
</dbReference>
<sequence length="167" mass="18765">MAVRERDLLTTSEAAVLLRSSRQHVVDICERGLLPYVKVGAHRRLRRADVEAFLRPELTRDQLKALWLHRAVAGRLVQDPDAVLAKAATNLERLRRVHPDGMAAKWLDRWRVVLDSGVEAVLDMLASRAPDAIELRQNSPFAGVLPEAERRAVLAAFADRWRSAHAA</sequence>